<feature type="domain" description="NusG-like N-terminal" evidence="2">
    <location>
        <begin position="52"/>
        <end position="153"/>
    </location>
</feature>
<proteinExistence type="predicted"/>
<dbReference type="Gene3D" id="3.30.70.940">
    <property type="entry name" value="NusG, N-terminal domain"/>
    <property type="match status" value="1"/>
</dbReference>
<evidence type="ECO:0000256" key="1">
    <source>
        <dbReference type="ARBA" id="ARBA00023163"/>
    </source>
</evidence>
<name>A0A833JA20_9HYPH</name>
<dbReference type="CDD" id="cd06091">
    <property type="entry name" value="KOW_NusG"/>
    <property type="match status" value="1"/>
</dbReference>
<dbReference type="Proteomes" id="UP000469949">
    <property type="component" value="Unassembled WGS sequence"/>
</dbReference>
<evidence type="ECO:0000313" key="4">
    <source>
        <dbReference type="Proteomes" id="UP000469949"/>
    </source>
</evidence>
<evidence type="ECO:0000313" key="3">
    <source>
        <dbReference type="EMBL" id="KAB7788020.1"/>
    </source>
</evidence>
<dbReference type="AlphaFoldDB" id="A0A833JA20"/>
<keyword evidence="1" id="KW-0804">Transcription</keyword>
<accession>A0A833JA20</accession>
<dbReference type="EMBL" id="WEKV01000001">
    <property type="protein sequence ID" value="KAB7788020.1"/>
    <property type="molecule type" value="Genomic_DNA"/>
</dbReference>
<dbReference type="SUPFAM" id="SSF82679">
    <property type="entry name" value="N-utilization substance G protein NusG, N-terminal domain"/>
    <property type="match status" value="1"/>
</dbReference>
<gene>
    <name evidence="3" type="ORF">F8B43_0025</name>
</gene>
<dbReference type="InterPro" id="IPR036735">
    <property type="entry name" value="NGN_dom_sf"/>
</dbReference>
<protein>
    <recommendedName>
        <fullName evidence="2">NusG-like N-terminal domain-containing protein</fullName>
    </recommendedName>
</protein>
<organism evidence="3 4">
    <name type="scientific">Methylorubrum populi</name>
    <dbReference type="NCBI Taxonomy" id="223967"/>
    <lineage>
        <taxon>Bacteria</taxon>
        <taxon>Pseudomonadati</taxon>
        <taxon>Pseudomonadota</taxon>
        <taxon>Alphaproteobacteria</taxon>
        <taxon>Hyphomicrobiales</taxon>
        <taxon>Methylobacteriaceae</taxon>
        <taxon>Methylorubrum</taxon>
    </lineage>
</organism>
<comment type="caution">
    <text evidence="3">The sequence shown here is derived from an EMBL/GenBank/DDBJ whole genome shotgun (WGS) entry which is preliminary data.</text>
</comment>
<sequence>MSTSTLGRYGSAKKTPVHFARVPLNRRREIALPICDRIEPCRIATGEDRLWWHAVTARPGRVAHAVRKIREAGLQAYAPMRTHWKESRRGDWRIRKQMQTPLLGSYVFVGIRDDQSLDPLYETDLLGRNRMEVAGIVTNNGKPAPMRCGSIAKLAREEATGWYDDDLRPALEAGAADAVPLPAFAEGDSVDILGGPFSSFQGVVTASGDGPTVRIEALIFGQATPVLTPIEWLYNRTRPPVEKNGSIRPSR</sequence>
<reference evidence="3 4" key="1">
    <citation type="submission" date="2019-10" db="EMBL/GenBank/DDBJ databases">
        <title>Draft Genome Sequence of the Caffeine Degrading Methylotroph Methylorubrum populi PINKEL.</title>
        <authorList>
            <person name="Dawson S.C."/>
            <person name="Zhang X."/>
            <person name="Wright M.E."/>
            <person name="Sharma G."/>
            <person name="Langner J.T."/>
            <person name="Ditty J.L."/>
            <person name="Subuyuj G.A."/>
        </authorList>
    </citation>
    <scope>NUCLEOTIDE SEQUENCE [LARGE SCALE GENOMIC DNA]</scope>
    <source>
        <strain evidence="3 4">Pinkel</strain>
    </source>
</reference>
<dbReference type="InterPro" id="IPR006645">
    <property type="entry name" value="NGN-like_dom"/>
</dbReference>
<evidence type="ECO:0000259" key="2">
    <source>
        <dbReference type="Pfam" id="PF02357"/>
    </source>
</evidence>
<dbReference type="Pfam" id="PF02357">
    <property type="entry name" value="NusG"/>
    <property type="match status" value="1"/>
</dbReference>
<dbReference type="RefSeq" id="WP_152275556.1">
    <property type="nucleotide sequence ID" value="NZ_WEKV01000001.1"/>
</dbReference>
<dbReference type="GO" id="GO:0006354">
    <property type="term" value="P:DNA-templated transcription elongation"/>
    <property type="evidence" value="ECO:0007669"/>
    <property type="project" value="InterPro"/>
</dbReference>